<feature type="domain" description="RCC1-like" evidence="3">
    <location>
        <begin position="94"/>
        <end position="402"/>
    </location>
</feature>
<dbReference type="InterPro" id="IPR053035">
    <property type="entry name" value="Mitochondrial_GEF_domain"/>
</dbReference>
<dbReference type="Proteomes" id="UP001165740">
    <property type="component" value="Chromosome 17"/>
</dbReference>
<dbReference type="GO" id="GO:0019843">
    <property type="term" value="F:rRNA binding"/>
    <property type="evidence" value="ECO:0007669"/>
    <property type="project" value="TreeGrafter"/>
</dbReference>
<evidence type="ECO:0000313" key="5">
    <source>
        <dbReference type="RefSeq" id="XP_055871520.1"/>
    </source>
</evidence>
<dbReference type="GO" id="GO:0070131">
    <property type="term" value="P:positive regulation of mitochondrial translation"/>
    <property type="evidence" value="ECO:0007669"/>
    <property type="project" value="TreeGrafter"/>
</dbReference>
<dbReference type="PANTHER" id="PTHR46337:SF1">
    <property type="entry name" value="RCC1-LIKE G EXCHANGING FACTOR-LIKE PROTEIN"/>
    <property type="match status" value="1"/>
</dbReference>
<feature type="repeat" description="RCC1" evidence="2">
    <location>
        <begin position="336"/>
        <end position="388"/>
    </location>
</feature>
<dbReference type="PANTHER" id="PTHR46337">
    <property type="entry name" value="RCC1-LIKE G EXCHANGING FACTOR-LIKE PROTEIN"/>
    <property type="match status" value="1"/>
</dbReference>
<keyword evidence="4" id="KW-1185">Reference proteome</keyword>
<sequence length="498" mass="54271">MVEIDSALNSLPWDAMALANRKLISISVYSKMTMTLQKLCNHCGSFHKLFTVPSASFRLIPQRNNWRKNYAKREAKKQIVHEYVGDSAKKTPIIYAWGTASSGALGIASYVRPELKFRGKAFFLEKINRPARVRFFDIQELKPYDIACGYGFTVIAVKFHSKKLVLGTGINTDSQIGFHEVPKGSGRVLDQLIEPSQLRLPLQKPDDCKVTTLACGRAHTVVVVENEGVFTLGNNSYGQCGRSVVEAEDYSKNQAINKVTELPSNIIKVVCGQDHTLFLTDTGEVYSCGLGADGQTGLGHYKNTGKPEKVKGDIEGVKIVSLGSRGDCTLAVSESGELFGWGNSEYNQLGLVTNETQVNVPRHINVPHCGKVVKAVAGGSICALLNDKGQVFVWGYGILGKGPKLEITSSPSQIPEPIFGCNELSSDTKVVDIESGLTYLAAQNDKGDIYTWGRNNNGVLGLGENKNQFFPLRISLPAQAVKMACGLDHMVALCKSFT</sequence>
<dbReference type="GeneID" id="106059439"/>
<feature type="repeat" description="RCC1" evidence="2">
    <location>
        <begin position="447"/>
        <end position="496"/>
    </location>
</feature>
<evidence type="ECO:0000313" key="4">
    <source>
        <dbReference type="Proteomes" id="UP001165740"/>
    </source>
</evidence>
<dbReference type="Gene3D" id="2.130.10.30">
    <property type="entry name" value="Regulator of chromosome condensation 1/beta-lactamase-inhibitor protein II"/>
    <property type="match status" value="2"/>
</dbReference>
<proteinExistence type="predicted"/>
<reference evidence="5" key="1">
    <citation type="submission" date="2025-08" db="UniProtKB">
        <authorList>
            <consortium name="RefSeq"/>
        </authorList>
    </citation>
    <scope>IDENTIFICATION</scope>
</reference>
<dbReference type="RefSeq" id="XP_055871520.1">
    <property type="nucleotide sequence ID" value="XM_056015545.1"/>
</dbReference>
<dbReference type="Pfam" id="PF00415">
    <property type="entry name" value="RCC1"/>
    <property type="match status" value="1"/>
</dbReference>
<dbReference type="GO" id="GO:0005743">
    <property type="term" value="C:mitochondrial inner membrane"/>
    <property type="evidence" value="ECO:0007669"/>
    <property type="project" value="TreeGrafter"/>
</dbReference>
<dbReference type="GO" id="GO:0005085">
    <property type="term" value="F:guanyl-nucleotide exchange factor activity"/>
    <property type="evidence" value="ECO:0007669"/>
    <property type="project" value="TreeGrafter"/>
</dbReference>
<organism evidence="4 5">
    <name type="scientific">Biomphalaria glabrata</name>
    <name type="common">Bloodfluke planorb</name>
    <name type="synonym">Freshwater snail</name>
    <dbReference type="NCBI Taxonomy" id="6526"/>
    <lineage>
        <taxon>Eukaryota</taxon>
        <taxon>Metazoa</taxon>
        <taxon>Spiralia</taxon>
        <taxon>Lophotrochozoa</taxon>
        <taxon>Mollusca</taxon>
        <taxon>Gastropoda</taxon>
        <taxon>Heterobranchia</taxon>
        <taxon>Euthyneura</taxon>
        <taxon>Panpulmonata</taxon>
        <taxon>Hygrophila</taxon>
        <taxon>Lymnaeoidea</taxon>
        <taxon>Planorbidae</taxon>
        <taxon>Biomphalaria</taxon>
    </lineage>
</organism>
<evidence type="ECO:0000259" key="3">
    <source>
        <dbReference type="Pfam" id="PF25390"/>
    </source>
</evidence>
<dbReference type="InterPro" id="IPR058923">
    <property type="entry name" value="RCC1-like_dom"/>
</dbReference>
<dbReference type="SUPFAM" id="SSF50985">
    <property type="entry name" value="RCC1/BLIP-II"/>
    <property type="match status" value="1"/>
</dbReference>
<dbReference type="InterPro" id="IPR000408">
    <property type="entry name" value="Reg_chr_condens"/>
</dbReference>
<dbReference type="PROSITE" id="PS50012">
    <property type="entry name" value="RCC1_3"/>
    <property type="match status" value="5"/>
</dbReference>
<evidence type="ECO:0000256" key="2">
    <source>
        <dbReference type="PROSITE-ProRule" id="PRU00235"/>
    </source>
</evidence>
<dbReference type="PRINTS" id="PR00633">
    <property type="entry name" value="RCCNDNSATION"/>
</dbReference>
<dbReference type="OrthoDB" id="70707at2759"/>
<feature type="repeat" description="RCC1" evidence="2">
    <location>
        <begin position="163"/>
        <end position="226"/>
    </location>
</feature>
<dbReference type="OMA" id="GSFCMAL"/>
<feature type="repeat" description="RCC1" evidence="2">
    <location>
        <begin position="283"/>
        <end position="335"/>
    </location>
</feature>
<accession>A0A9W2Z9F0</accession>
<dbReference type="InterPro" id="IPR009091">
    <property type="entry name" value="RCC1/BLIP-II"/>
</dbReference>
<dbReference type="AlphaFoldDB" id="A0A9W2Z9F0"/>
<dbReference type="Pfam" id="PF25390">
    <property type="entry name" value="WD40_RLD"/>
    <property type="match status" value="1"/>
</dbReference>
<feature type="repeat" description="RCC1" evidence="2">
    <location>
        <begin position="227"/>
        <end position="282"/>
    </location>
</feature>
<evidence type="ECO:0000256" key="1">
    <source>
        <dbReference type="ARBA" id="ARBA00022737"/>
    </source>
</evidence>
<gene>
    <name evidence="5" type="primary">LOC106059439</name>
</gene>
<name>A0A9W2Z9F0_BIOGL</name>
<keyword evidence="1" id="KW-0677">Repeat</keyword>
<protein>
    <submittedName>
        <fullName evidence="5">RCC1-like G exchanging factor-like protein isoform X1</fullName>
    </submittedName>
</protein>